<proteinExistence type="predicted"/>
<sequence>MEDVSNALRHAPRVKLVTPGSTAQMNAPKDVITTNVNNQAEFVLTGAKTDFMEIDVNIRVRAHVLLVRHGNNVIRVVVVPTDPCVTNNVLTHATTVSSGINAFRVRRVFIISIINVDVRTVFARPSNVSLAIILRIIQMVLHAARAWATVNIQFVRRPQSAHTDVKMDILGRDVGYHVPK</sequence>
<evidence type="ECO:0000313" key="2">
    <source>
        <dbReference type="Proteomes" id="UP000828390"/>
    </source>
</evidence>
<dbReference type="Proteomes" id="UP000828390">
    <property type="component" value="Unassembled WGS sequence"/>
</dbReference>
<gene>
    <name evidence="1" type="ORF">DPMN_069401</name>
</gene>
<protein>
    <submittedName>
        <fullName evidence="1">Uncharacterized protein</fullName>
    </submittedName>
</protein>
<comment type="caution">
    <text evidence="1">The sequence shown here is derived from an EMBL/GenBank/DDBJ whole genome shotgun (WGS) entry which is preliminary data.</text>
</comment>
<reference evidence="1" key="2">
    <citation type="submission" date="2020-11" db="EMBL/GenBank/DDBJ databases">
        <authorList>
            <person name="McCartney M.A."/>
            <person name="Auch B."/>
            <person name="Kono T."/>
            <person name="Mallez S."/>
            <person name="Becker A."/>
            <person name="Gohl D.M."/>
            <person name="Silverstein K.A.T."/>
            <person name="Koren S."/>
            <person name="Bechman K.B."/>
            <person name="Herman A."/>
            <person name="Abrahante J.E."/>
            <person name="Garbe J."/>
        </authorList>
    </citation>
    <scope>NUCLEOTIDE SEQUENCE</scope>
    <source>
        <strain evidence="1">Duluth1</strain>
        <tissue evidence="1">Whole animal</tissue>
    </source>
</reference>
<name>A0A9D3YZ12_DREPO</name>
<reference evidence="1" key="1">
    <citation type="journal article" date="2019" name="bioRxiv">
        <title>The Genome of the Zebra Mussel, Dreissena polymorpha: A Resource for Invasive Species Research.</title>
        <authorList>
            <person name="McCartney M.A."/>
            <person name="Auch B."/>
            <person name="Kono T."/>
            <person name="Mallez S."/>
            <person name="Zhang Y."/>
            <person name="Obille A."/>
            <person name="Becker A."/>
            <person name="Abrahante J.E."/>
            <person name="Garbe J."/>
            <person name="Badalamenti J.P."/>
            <person name="Herman A."/>
            <person name="Mangelson H."/>
            <person name="Liachko I."/>
            <person name="Sullivan S."/>
            <person name="Sone E.D."/>
            <person name="Koren S."/>
            <person name="Silverstein K.A.T."/>
            <person name="Beckman K.B."/>
            <person name="Gohl D.M."/>
        </authorList>
    </citation>
    <scope>NUCLEOTIDE SEQUENCE</scope>
    <source>
        <strain evidence="1">Duluth1</strain>
        <tissue evidence="1">Whole animal</tissue>
    </source>
</reference>
<organism evidence="1 2">
    <name type="scientific">Dreissena polymorpha</name>
    <name type="common">Zebra mussel</name>
    <name type="synonym">Mytilus polymorpha</name>
    <dbReference type="NCBI Taxonomy" id="45954"/>
    <lineage>
        <taxon>Eukaryota</taxon>
        <taxon>Metazoa</taxon>
        <taxon>Spiralia</taxon>
        <taxon>Lophotrochozoa</taxon>
        <taxon>Mollusca</taxon>
        <taxon>Bivalvia</taxon>
        <taxon>Autobranchia</taxon>
        <taxon>Heteroconchia</taxon>
        <taxon>Euheterodonta</taxon>
        <taxon>Imparidentia</taxon>
        <taxon>Neoheterodontei</taxon>
        <taxon>Myida</taxon>
        <taxon>Dreissenoidea</taxon>
        <taxon>Dreissenidae</taxon>
        <taxon>Dreissena</taxon>
    </lineage>
</organism>
<keyword evidence="2" id="KW-1185">Reference proteome</keyword>
<dbReference type="EMBL" id="JAIWYP010000014">
    <property type="protein sequence ID" value="KAH3709935.1"/>
    <property type="molecule type" value="Genomic_DNA"/>
</dbReference>
<evidence type="ECO:0000313" key="1">
    <source>
        <dbReference type="EMBL" id="KAH3709935.1"/>
    </source>
</evidence>
<accession>A0A9D3YZ12</accession>
<dbReference type="AlphaFoldDB" id="A0A9D3YZ12"/>